<protein>
    <recommendedName>
        <fullName evidence="2">DUF7992 domain-containing protein</fullName>
    </recommendedName>
</protein>
<evidence type="ECO:0000256" key="1">
    <source>
        <dbReference type="SAM" id="MobiDB-lite"/>
    </source>
</evidence>
<proteinExistence type="predicted"/>
<evidence type="ECO:0000259" key="2">
    <source>
        <dbReference type="Pfam" id="PF25955"/>
    </source>
</evidence>
<dbReference type="RefSeq" id="WP_179908635.1">
    <property type="nucleotide sequence ID" value="NZ_CP058910.1"/>
</dbReference>
<dbReference type="KEGG" id="hrr:HZS55_16300"/>
<evidence type="ECO:0000313" key="4">
    <source>
        <dbReference type="Proteomes" id="UP000509667"/>
    </source>
</evidence>
<reference evidence="3 4" key="1">
    <citation type="submission" date="2020-07" db="EMBL/GenBank/DDBJ databases">
        <title>Halosimplex pelagicum sp. nov. and Halosimplex rubrum sp. nov., isolated from salted brown alga Laminaria, and emended description of the genus Halosimplex.</title>
        <authorList>
            <person name="Cui H."/>
        </authorList>
    </citation>
    <scope>NUCLEOTIDE SEQUENCE [LARGE SCALE GENOMIC DNA]</scope>
    <source>
        <strain evidence="3 4">R27</strain>
    </source>
</reference>
<organism evidence="3 4">
    <name type="scientific">Halosimplex rubrum</name>
    <dbReference type="NCBI Taxonomy" id="869889"/>
    <lineage>
        <taxon>Archaea</taxon>
        <taxon>Methanobacteriati</taxon>
        <taxon>Methanobacteriota</taxon>
        <taxon>Stenosarchaea group</taxon>
        <taxon>Halobacteria</taxon>
        <taxon>Halobacteriales</taxon>
        <taxon>Haloarculaceae</taxon>
        <taxon>Halosimplex</taxon>
    </lineage>
</organism>
<dbReference type="Proteomes" id="UP000509667">
    <property type="component" value="Chromosome"/>
</dbReference>
<dbReference type="AlphaFoldDB" id="A0A7D5P221"/>
<feature type="domain" description="DUF7992" evidence="2">
    <location>
        <begin position="3"/>
        <end position="151"/>
    </location>
</feature>
<dbReference type="Pfam" id="PF25955">
    <property type="entry name" value="DUF7992"/>
    <property type="match status" value="1"/>
</dbReference>
<feature type="region of interest" description="Disordered" evidence="1">
    <location>
        <begin position="1"/>
        <end position="25"/>
    </location>
</feature>
<gene>
    <name evidence="3" type="ORF">HZS55_16300</name>
</gene>
<sequence length="153" mass="17604">MPLDADPPDPPELETIDPNEYEDAQVVDDTDYRREEIEGYLREGAWDRAFEEWAADSAMGAEDYAIVVDLDLMERFDFFWDSYAERVGYHAPGLPEDWKRMDIHPDLDSWGTVSAINAGLTELGQKVCDVLKGEYIEWETEYEAPDDLPDFGE</sequence>
<dbReference type="OrthoDB" id="165952at2157"/>
<dbReference type="GeneID" id="56079457"/>
<keyword evidence="4" id="KW-1185">Reference proteome</keyword>
<dbReference type="EMBL" id="CP058910">
    <property type="protein sequence ID" value="QLH78757.1"/>
    <property type="molecule type" value="Genomic_DNA"/>
</dbReference>
<dbReference type="InterPro" id="IPR058305">
    <property type="entry name" value="DUF7992"/>
</dbReference>
<accession>A0A7D5P221</accession>
<name>A0A7D5P221_9EURY</name>
<evidence type="ECO:0000313" key="3">
    <source>
        <dbReference type="EMBL" id="QLH78757.1"/>
    </source>
</evidence>